<evidence type="ECO:0000313" key="1">
    <source>
        <dbReference type="EMBL" id="SFM49937.1"/>
    </source>
</evidence>
<protein>
    <submittedName>
        <fullName evidence="1">Uncharacterized protein</fullName>
    </submittedName>
</protein>
<proteinExistence type="predicted"/>
<dbReference type="InterPro" id="IPR045392">
    <property type="entry name" value="DUF6519"/>
</dbReference>
<dbReference type="EMBL" id="FOUB01000032">
    <property type="protein sequence ID" value="SFM49937.1"/>
    <property type="molecule type" value="Genomic_DNA"/>
</dbReference>
<keyword evidence="2" id="KW-1185">Reference proteome</keyword>
<dbReference type="Proteomes" id="UP000183287">
    <property type="component" value="Unassembled WGS sequence"/>
</dbReference>
<sequence>MSTNSNGESENTSGEKLTHIYRTGDYWLIPARVATGDIEWLVELDDKGKPKLVDGNKDPIPKQPFGIDHYYAPLAILATDGNPHNCRCSFTSLRKCLKDQED</sequence>
<accession>A0A1I4RCJ2</accession>
<gene>
    <name evidence="1" type="ORF">SAMN05421863_10326</name>
</gene>
<dbReference type="RefSeq" id="WP_074905808.1">
    <property type="nucleotide sequence ID" value="NZ_FOUB01000032.1"/>
</dbReference>
<dbReference type="AlphaFoldDB" id="A0A1I4RCJ2"/>
<evidence type="ECO:0000313" key="2">
    <source>
        <dbReference type="Proteomes" id="UP000183287"/>
    </source>
</evidence>
<dbReference type="OrthoDB" id="134981at2"/>
<reference evidence="2" key="1">
    <citation type="submission" date="2016-10" db="EMBL/GenBank/DDBJ databases">
        <authorList>
            <person name="Varghese N."/>
            <person name="Submissions S."/>
        </authorList>
    </citation>
    <scope>NUCLEOTIDE SEQUENCE [LARGE SCALE GENOMIC DNA]</scope>
    <source>
        <strain evidence="2">Nm44</strain>
    </source>
</reference>
<name>A0A1I4RCJ2_9PROT</name>
<dbReference type="Pfam" id="PF20129">
    <property type="entry name" value="DUF6519"/>
    <property type="match status" value="1"/>
</dbReference>
<organism evidence="1 2">
    <name type="scientific">Nitrosomonas communis</name>
    <dbReference type="NCBI Taxonomy" id="44574"/>
    <lineage>
        <taxon>Bacteria</taxon>
        <taxon>Pseudomonadati</taxon>
        <taxon>Pseudomonadota</taxon>
        <taxon>Betaproteobacteria</taxon>
        <taxon>Nitrosomonadales</taxon>
        <taxon>Nitrosomonadaceae</taxon>
        <taxon>Nitrosomonas</taxon>
    </lineage>
</organism>